<reference evidence="1 2" key="1">
    <citation type="journal article" date="2020" name="Cell">
        <title>Large-Scale Comparative Analyses of Tick Genomes Elucidate Their Genetic Diversity and Vector Capacities.</title>
        <authorList>
            <consortium name="Tick Genome and Microbiome Consortium (TIGMIC)"/>
            <person name="Jia N."/>
            <person name="Wang J."/>
            <person name="Shi W."/>
            <person name="Du L."/>
            <person name="Sun Y."/>
            <person name="Zhan W."/>
            <person name="Jiang J.F."/>
            <person name="Wang Q."/>
            <person name="Zhang B."/>
            <person name="Ji P."/>
            <person name="Bell-Sakyi L."/>
            <person name="Cui X.M."/>
            <person name="Yuan T.T."/>
            <person name="Jiang B.G."/>
            <person name="Yang W.F."/>
            <person name="Lam T.T."/>
            <person name="Chang Q.C."/>
            <person name="Ding S.J."/>
            <person name="Wang X.J."/>
            <person name="Zhu J.G."/>
            <person name="Ruan X.D."/>
            <person name="Zhao L."/>
            <person name="Wei J.T."/>
            <person name="Ye R.Z."/>
            <person name="Que T.C."/>
            <person name="Du C.H."/>
            <person name="Zhou Y.H."/>
            <person name="Cheng J.X."/>
            <person name="Dai P.F."/>
            <person name="Guo W.B."/>
            <person name="Han X.H."/>
            <person name="Huang E.J."/>
            <person name="Li L.F."/>
            <person name="Wei W."/>
            <person name="Gao Y.C."/>
            <person name="Liu J.Z."/>
            <person name="Shao H.Z."/>
            <person name="Wang X."/>
            <person name="Wang C.C."/>
            <person name="Yang T.C."/>
            <person name="Huo Q.B."/>
            <person name="Li W."/>
            <person name="Chen H.Y."/>
            <person name="Chen S.E."/>
            <person name="Zhou L.G."/>
            <person name="Ni X.B."/>
            <person name="Tian J.H."/>
            <person name="Sheng Y."/>
            <person name="Liu T."/>
            <person name="Pan Y.S."/>
            <person name="Xia L.Y."/>
            <person name="Li J."/>
            <person name="Zhao F."/>
            <person name="Cao W.C."/>
        </authorList>
    </citation>
    <scope>NUCLEOTIDE SEQUENCE [LARGE SCALE GENOMIC DNA]</scope>
    <source>
        <strain evidence="1">HaeL-2018</strain>
    </source>
</reference>
<protein>
    <recommendedName>
        <fullName evidence="3">Tick transposon</fullName>
    </recommendedName>
</protein>
<accession>A0A9J6G591</accession>
<evidence type="ECO:0008006" key="3">
    <source>
        <dbReference type="Google" id="ProtNLM"/>
    </source>
</evidence>
<evidence type="ECO:0000313" key="1">
    <source>
        <dbReference type="EMBL" id="KAH9369628.1"/>
    </source>
</evidence>
<dbReference type="EMBL" id="JABSTR010000005">
    <property type="protein sequence ID" value="KAH9369628.1"/>
    <property type="molecule type" value="Genomic_DNA"/>
</dbReference>
<dbReference type="GO" id="GO:0003676">
    <property type="term" value="F:nucleic acid binding"/>
    <property type="evidence" value="ECO:0007669"/>
    <property type="project" value="InterPro"/>
</dbReference>
<dbReference type="InterPro" id="IPR036397">
    <property type="entry name" value="RNaseH_sf"/>
</dbReference>
<dbReference type="OrthoDB" id="10473741at2759"/>
<dbReference type="Gene3D" id="3.30.420.10">
    <property type="entry name" value="Ribonuclease H-like superfamily/Ribonuclease H"/>
    <property type="match status" value="1"/>
</dbReference>
<dbReference type="Proteomes" id="UP000821853">
    <property type="component" value="Chromosome 3"/>
</dbReference>
<dbReference type="AlphaFoldDB" id="A0A9J6G591"/>
<comment type="caution">
    <text evidence="1">The sequence shown here is derived from an EMBL/GenBank/DDBJ whole genome shotgun (WGS) entry which is preliminary data.</text>
</comment>
<sequence length="327" mass="36621">MIRRVTTRHRGMRKADTLRPVQAFAVSRVVYVTPYMNLLKTEQARLEAILRKVTKTALHLPASSSTQILMEMGAHNTLAELVEAHHVNQLVRLGKTPAGNTIVTQLNLKPIHVGEAPRKIPPAWRSLIDVRPIPKNMHPTKQKDRREARAKALSKMLHYIALHRVAYKDAALVCAGEVVAVACTGDNSKVASLRTPVSEEIPIGEQVAIALAIIQHPRYIYTDSQDACRAYLRGRIYPNAHHILDTHQPPEGKRTISIIWTPSHTETEVRGNARAHRWHAKKLAPVPWFQGTKIRKSDWTHLPHSPPLGASQKTIGSSGTLYHHLII</sequence>
<dbReference type="VEuPathDB" id="VectorBase:HLOH_050765"/>
<proteinExistence type="predicted"/>
<organism evidence="1 2">
    <name type="scientific">Haemaphysalis longicornis</name>
    <name type="common">Bush tick</name>
    <dbReference type="NCBI Taxonomy" id="44386"/>
    <lineage>
        <taxon>Eukaryota</taxon>
        <taxon>Metazoa</taxon>
        <taxon>Ecdysozoa</taxon>
        <taxon>Arthropoda</taxon>
        <taxon>Chelicerata</taxon>
        <taxon>Arachnida</taxon>
        <taxon>Acari</taxon>
        <taxon>Parasitiformes</taxon>
        <taxon>Ixodida</taxon>
        <taxon>Ixodoidea</taxon>
        <taxon>Ixodidae</taxon>
        <taxon>Haemaphysalinae</taxon>
        <taxon>Haemaphysalis</taxon>
    </lineage>
</organism>
<gene>
    <name evidence="1" type="ORF">HPB48_010687</name>
</gene>
<evidence type="ECO:0000313" key="2">
    <source>
        <dbReference type="Proteomes" id="UP000821853"/>
    </source>
</evidence>
<name>A0A9J6G591_HAELO</name>
<keyword evidence="2" id="KW-1185">Reference proteome</keyword>
<dbReference type="OMA" id="AHRWHAK"/>